<dbReference type="Gene3D" id="2.60.40.10">
    <property type="entry name" value="Immunoglobulins"/>
    <property type="match status" value="2"/>
</dbReference>
<dbReference type="EMBL" id="BBVC01000090">
    <property type="protein sequence ID" value="GAO98766.1"/>
    <property type="molecule type" value="Genomic_DNA"/>
</dbReference>
<dbReference type="STRING" id="1629334.Cva_01434"/>
<evidence type="ECO:0000313" key="4">
    <source>
        <dbReference type="Proteomes" id="UP000036771"/>
    </source>
</evidence>
<dbReference type="GO" id="GO:0005509">
    <property type="term" value="F:calcium ion binding"/>
    <property type="evidence" value="ECO:0007669"/>
    <property type="project" value="InterPro"/>
</dbReference>
<name>A0A0K8ME08_9PROT</name>
<dbReference type="SUPFAM" id="SSF51120">
    <property type="entry name" value="beta-Roll"/>
    <property type="match status" value="1"/>
</dbReference>
<dbReference type="InterPro" id="IPR013783">
    <property type="entry name" value="Ig-like_fold"/>
</dbReference>
<feature type="region of interest" description="Disordered" evidence="1">
    <location>
        <begin position="995"/>
        <end position="1025"/>
    </location>
</feature>
<dbReference type="PRINTS" id="PR00313">
    <property type="entry name" value="CABNDNGRPT"/>
</dbReference>
<evidence type="ECO:0000313" key="3">
    <source>
        <dbReference type="EMBL" id="GAO98766.1"/>
    </source>
</evidence>
<dbReference type="GO" id="GO:0016020">
    <property type="term" value="C:membrane"/>
    <property type="evidence" value="ECO:0007669"/>
    <property type="project" value="InterPro"/>
</dbReference>
<reference evidence="3 4" key="1">
    <citation type="submission" date="2015-03" db="EMBL/GenBank/DDBJ databases">
        <title>Caedibacter varicaedens, whole genome shotgun sequence.</title>
        <authorList>
            <person name="Suzuki H."/>
            <person name="Dapper A.L."/>
            <person name="Gibson A.K."/>
            <person name="Jackson C."/>
            <person name="Lee H."/>
            <person name="Pejaver V.R."/>
            <person name="Doak T."/>
            <person name="Lynch M."/>
        </authorList>
    </citation>
    <scope>NUCLEOTIDE SEQUENCE [LARGE SCALE GENOMIC DNA]</scope>
</reference>
<proteinExistence type="predicted"/>
<dbReference type="SUPFAM" id="SSF49313">
    <property type="entry name" value="Cadherin-like"/>
    <property type="match status" value="2"/>
</dbReference>
<dbReference type="OrthoDB" id="9773411at2"/>
<evidence type="ECO:0000256" key="1">
    <source>
        <dbReference type="SAM" id="MobiDB-lite"/>
    </source>
</evidence>
<gene>
    <name evidence="3" type="ORF">Cva_01434</name>
</gene>
<dbReference type="CDD" id="cd11304">
    <property type="entry name" value="Cadherin_repeat"/>
    <property type="match status" value="1"/>
</dbReference>
<comment type="caution">
    <text evidence="3">The sequence shown here is derived from an EMBL/GenBank/DDBJ whole genome shotgun (WGS) entry which is preliminary data.</text>
</comment>
<dbReference type="Proteomes" id="UP000036771">
    <property type="component" value="Unassembled WGS sequence"/>
</dbReference>
<dbReference type="Pfam" id="PF17963">
    <property type="entry name" value="Big_9"/>
    <property type="match status" value="2"/>
</dbReference>
<feature type="compositionally biased region" description="Gly residues" evidence="1">
    <location>
        <begin position="1000"/>
        <end position="1013"/>
    </location>
</feature>
<evidence type="ECO:0000259" key="2">
    <source>
        <dbReference type="Pfam" id="PF17803"/>
    </source>
</evidence>
<protein>
    <recommendedName>
        <fullName evidence="2">RapA2 cadherin-like domain-containing protein</fullName>
    </recommendedName>
</protein>
<feature type="domain" description="RapA2 cadherin-like" evidence="2">
    <location>
        <begin position="343"/>
        <end position="411"/>
    </location>
</feature>
<accession>A0A0K8ME08</accession>
<keyword evidence="4" id="KW-1185">Reference proteome</keyword>
<dbReference type="InterPro" id="IPR040853">
    <property type="entry name" value="RapA2_cadherin-like"/>
</dbReference>
<dbReference type="Pfam" id="PF17803">
    <property type="entry name" value="Cadherin_4"/>
    <property type="match status" value="1"/>
</dbReference>
<dbReference type="InterPro" id="IPR015919">
    <property type="entry name" value="Cadherin-like_sf"/>
</dbReference>
<sequence length="1362" mass="141336">MLLAIPDGESTTAALDITFTDDQGHTETKTLLFNITGAEDAPLAQDVSLVSVTKDDSVQSMSLIPLMQASDVDAGDIVQVQSVVLADGSSPFVFTLTDGNLVYDPHQFADLFTGESTHPTLNVTFEDASGETVTKTLTLNITGLNEALPIVTQNDPVQTLDLSTLMQAAGVHLGAGAHIESAFQGDGSVFFLFNYTDNTLSYNPQQFVRLEDGETATPSALITFADDSGTEVTKTLNFTITGLNDAPFAASQTYYNPGGGGIKTIDLNSFLFAQDIDNGDSVHIQKVVLSPGSVPFSFFVSSDGIFTCDTNQFNSAPFSIFGRLAPSVDVTFEDTHGATTTKTFTFDVRGVDLPPVPHDDTYTLTENTSLFVPAPGVLGNDDHSYLTVLDTGLPAGSHSAFSFFGDGRIFYTPESSFSAHTPSIVYQGKTFFLDGPGFTGTESFTYKTWDVNTEHTSNTSATVTFIVKPAPVVHDDSYALSFFPSILATGPGVLLNDANNAAYPVLIDNVKHGTLNLFTDPTSLGGFSYVADPGFIGIDSFTYRAINSDFTAISTNVATVTLDVQVNTPLPNLLPTAFEDNLSVMAGAATGNVLANDSDPEGATLHLVAVGTHNLVSGSLLFTDSNGTLGANSNGDITFTPSNNFYTTHTFPGGHEQISYSYVVTDGIGNTTSQLHIDVPSPAPSLISPIPDQSILKHALSVVTYDVSSFFTSMQPLTYSATYQGSSTLPAGITFNQSTGVFTETVPYVNQGSFDPNYTIHVSATNTLGQSVSDDFKILFATNNASPLVPFNTQSAFTFNAGQNISINNAPRFTDSDGDPLTYASSNLPGSLTLDSHTGVLSGPGLSGGLYVYSITATDPGGLSVTAFNLITVNVPNTPPVLGPNVSAYIDSSLTHTPLHLDLPTDANNDALTLVGLTQPVADFVNLAVHKGNGANIALPQDASVIKDFTLDGGSLFFSSDSSFTYQVSDGHATVGRTLTLHDVLTSGSLLPTSDASLHGGDGANGSDGGGNAGNASVMQGNANNHTLSADDSANLIYGAAQENAQNGGAAGKGGDGYYSTTIFVTTVTDGGNGGNGGNGGDSTYVIHAGQGNDIIYGGNAGSAGAGGTAGRGGLDQVAAHGGHGGNGGNGGNATYTIFGEDGNDIIYGGDGADGLFSKLVVTSARGPHGENGTAGLTGSSSYTIDGGNGDDTIYGGTPAFSHYSIKGGDGNDTIHVQDIRSHPDQIGAYHAAYALLSGDSGTDTLIYDRPSGANISTNLTLFMNTTSSIENIDITGQGIDNTLEISSSAVFSANNKTVQITGDQGDIVDFGSDISHWSSQAADAAHPGYQKFHAIFNDPLHGLSGEGFVYVDPHVTVTGVE</sequence>
<dbReference type="InterPro" id="IPR011049">
    <property type="entry name" value="Serralysin-like_metalloprot_C"/>
</dbReference>
<organism evidence="3 4">
    <name type="scientific">Caedimonas varicaedens</name>
    <dbReference type="NCBI Taxonomy" id="1629334"/>
    <lineage>
        <taxon>Bacteria</taxon>
        <taxon>Pseudomonadati</taxon>
        <taxon>Pseudomonadota</taxon>
        <taxon>Alphaproteobacteria</taxon>
        <taxon>Holosporales</taxon>
        <taxon>Caedimonadaceae</taxon>
        <taxon>Caedimonas</taxon>
    </lineage>
</organism>
<dbReference type="Pfam" id="PF05345">
    <property type="entry name" value="He_PIG"/>
    <property type="match status" value="2"/>
</dbReference>